<gene>
    <name evidence="1" type="ORF">AVEN_15133_1</name>
</gene>
<dbReference type="AlphaFoldDB" id="A0A4Y2KKV1"/>
<name>A0A4Y2KKV1_ARAVE</name>
<proteinExistence type="predicted"/>
<evidence type="ECO:0000313" key="1">
    <source>
        <dbReference type="EMBL" id="GBN02197.1"/>
    </source>
</evidence>
<dbReference type="EMBL" id="BGPR01004685">
    <property type="protein sequence ID" value="GBN02197.1"/>
    <property type="molecule type" value="Genomic_DNA"/>
</dbReference>
<protein>
    <submittedName>
        <fullName evidence="1">Uncharacterized protein</fullName>
    </submittedName>
</protein>
<accession>A0A4Y2KKV1</accession>
<dbReference type="Proteomes" id="UP000499080">
    <property type="component" value="Unassembled WGS sequence"/>
</dbReference>
<evidence type="ECO:0000313" key="2">
    <source>
        <dbReference type="Proteomes" id="UP000499080"/>
    </source>
</evidence>
<comment type="caution">
    <text evidence="1">The sequence shown here is derived from an EMBL/GenBank/DDBJ whole genome shotgun (WGS) entry which is preliminary data.</text>
</comment>
<sequence>MRGKGRPSPHATSCHITLSYHFTKRSAENAQLWWEHLLLNKLSRIKLAKLISFLNENENLIKQPPVHPTPTQISLLHQDLRLMDSDPYFSPSPRPQTYGLRSRFLSFTKTSDLWIPTF</sequence>
<organism evidence="1 2">
    <name type="scientific">Araneus ventricosus</name>
    <name type="common">Orbweaver spider</name>
    <name type="synonym">Epeira ventricosa</name>
    <dbReference type="NCBI Taxonomy" id="182803"/>
    <lineage>
        <taxon>Eukaryota</taxon>
        <taxon>Metazoa</taxon>
        <taxon>Ecdysozoa</taxon>
        <taxon>Arthropoda</taxon>
        <taxon>Chelicerata</taxon>
        <taxon>Arachnida</taxon>
        <taxon>Araneae</taxon>
        <taxon>Araneomorphae</taxon>
        <taxon>Entelegynae</taxon>
        <taxon>Araneoidea</taxon>
        <taxon>Araneidae</taxon>
        <taxon>Araneus</taxon>
    </lineage>
</organism>
<keyword evidence="2" id="KW-1185">Reference proteome</keyword>
<reference evidence="1 2" key="1">
    <citation type="journal article" date="2019" name="Sci. Rep.">
        <title>Orb-weaving spider Araneus ventricosus genome elucidates the spidroin gene catalogue.</title>
        <authorList>
            <person name="Kono N."/>
            <person name="Nakamura H."/>
            <person name="Ohtoshi R."/>
            <person name="Moran D.A.P."/>
            <person name="Shinohara A."/>
            <person name="Yoshida Y."/>
            <person name="Fujiwara M."/>
            <person name="Mori M."/>
            <person name="Tomita M."/>
            <person name="Arakawa K."/>
        </authorList>
    </citation>
    <scope>NUCLEOTIDE SEQUENCE [LARGE SCALE GENOMIC DNA]</scope>
</reference>